<protein>
    <submittedName>
        <fullName evidence="4">DNA mismatch repair protein MutT</fullName>
    </submittedName>
</protein>
<proteinExistence type="predicted"/>
<evidence type="ECO:0000256" key="2">
    <source>
        <dbReference type="ARBA" id="ARBA00022801"/>
    </source>
</evidence>
<evidence type="ECO:0000256" key="1">
    <source>
        <dbReference type="ARBA" id="ARBA00001946"/>
    </source>
</evidence>
<feature type="domain" description="Nudix hydrolase" evidence="3">
    <location>
        <begin position="17"/>
        <end position="150"/>
    </location>
</feature>
<dbReference type="STRING" id="76021.BS329_13920"/>
<reference evidence="4 5" key="1">
    <citation type="submission" date="2016-01" db="EMBL/GenBank/DDBJ databases">
        <title>Amycolatopsis coloradensis genome sequencing and assembly.</title>
        <authorList>
            <person name="Mayilraj S."/>
        </authorList>
    </citation>
    <scope>NUCLEOTIDE SEQUENCE [LARGE SCALE GENOMIC DNA]</scope>
    <source>
        <strain evidence="4 5">DSM 44225</strain>
    </source>
</reference>
<gene>
    <name evidence="4" type="ORF">BS329_13920</name>
</gene>
<dbReference type="EMBL" id="MQUQ01000006">
    <property type="protein sequence ID" value="OLZ52416.1"/>
    <property type="molecule type" value="Genomic_DNA"/>
</dbReference>
<dbReference type="PROSITE" id="PS51462">
    <property type="entry name" value="NUDIX"/>
    <property type="match status" value="1"/>
</dbReference>
<dbReference type="OrthoDB" id="9814308at2"/>
<dbReference type="Pfam" id="PF00293">
    <property type="entry name" value="NUDIX"/>
    <property type="match status" value="1"/>
</dbReference>
<dbReference type="PANTHER" id="PTHR43046">
    <property type="entry name" value="GDP-MANNOSE MANNOSYL HYDROLASE"/>
    <property type="match status" value="1"/>
</dbReference>
<organism evidence="4 5">
    <name type="scientific">Amycolatopsis coloradensis</name>
    <dbReference type="NCBI Taxonomy" id="76021"/>
    <lineage>
        <taxon>Bacteria</taxon>
        <taxon>Bacillati</taxon>
        <taxon>Actinomycetota</taxon>
        <taxon>Actinomycetes</taxon>
        <taxon>Pseudonocardiales</taxon>
        <taxon>Pseudonocardiaceae</taxon>
        <taxon>Amycolatopsis</taxon>
    </lineage>
</organism>
<keyword evidence="5" id="KW-1185">Reference proteome</keyword>
<dbReference type="Gene3D" id="3.90.79.10">
    <property type="entry name" value="Nucleoside Triphosphate Pyrophosphohydrolase"/>
    <property type="match status" value="1"/>
</dbReference>
<dbReference type="GO" id="GO:0016787">
    <property type="term" value="F:hydrolase activity"/>
    <property type="evidence" value="ECO:0007669"/>
    <property type="project" value="UniProtKB-KW"/>
</dbReference>
<evidence type="ECO:0000313" key="4">
    <source>
        <dbReference type="EMBL" id="OLZ52416.1"/>
    </source>
</evidence>
<dbReference type="PANTHER" id="PTHR43046:SF2">
    <property type="entry name" value="8-OXO-DGTP DIPHOSPHATASE-RELATED"/>
    <property type="match status" value="1"/>
</dbReference>
<dbReference type="CDD" id="cd04677">
    <property type="entry name" value="NUDIX_Hydrolase"/>
    <property type="match status" value="1"/>
</dbReference>
<dbReference type="PRINTS" id="PR00502">
    <property type="entry name" value="NUDIXFAMILY"/>
</dbReference>
<name>A0A1R0KV08_9PSEU</name>
<dbReference type="Proteomes" id="UP000187486">
    <property type="component" value="Unassembled WGS sequence"/>
</dbReference>
<dbReference type="RefSeq" id="WP_076160482.1">
    <property type="nucleotide sequence ID" value="NZ_JBEZVB010000020.1"/>
</dbReference>
<keyword evidence="2" id="KW-0378">Hydrolase</keyword>
<dbReference type="InterPro" id="IPR000086">
    <property type="entry name" value="NUDIX_hydrolase_dom"/>
</dbReference>
<comment type="caution">
    <text evidence="4">The sequence shown here is derived from an EMBL/GenBank/DDBJ whole genome shotgun (WGS) entry which is preliminary data.</text>
</comment>
<comment type="cofactor">
    <cofactor evidence="1">
        <name>Mg(2+)</name>
        <dbReference type="ChEBI" id="CHEBI:18420"/>
    </cofactor>
</comment>
<evidence type="ECO:0000313" key="5">
    <source>
        <dbReference type="Proteomes" id="UP000187486"/>
    </source>
</evidence>
<dbReference type="SUPFAM" id="SSF55811">
    <property type="entry name" value="Nudix"/>
    <property type="match status" value="1"/>
</dbReference>
<evidence type="ECO:0000259" key="3">
    <source>
        <dbReference type="PROSITE" id="PS51462"/>
    </source>
</evidence>
<sequence>MNDYVAELRKLVGTRPLILPGTSVVITDPADRVLLLERVDTGGWGLPGGLMEPGESFEETGRREVKEEIGLDIGELNLLGLFSGAGYYYRYPNGDEIHNITAAYVARLPEDATIVLDTAENSTWRFFGLDEIPDTVITPEQPIIAEYAKVAS</sequence>
<dbReference type="InterPro" id="IPR015797">
    <property type="entry name" value="NUDIX_hydrolase-like_dom_sf"/>
</dbReference>
<accession>A0A1R0KV08</accession>
<dbReference type="AlphaFoldDB" id="A0A1R0KV08"/>
<dbReference type="InterPro" id="IPR020476">
    <property type="entry name" value="Nudix_hydrolase"/>
</dbReference>